<keyword evidence="9" id="KW-0472">Membrane</keyword>
<keyword evidence="4" id="KW-0813">Transport</keyword>
<evidence type="ECO:0000256" key="10">
    <source>
        <dbReference type="ARBA" id="ARBA00023225"/>
    </source>
</evidence>
<dbReference type="InterPro" id="IPR012823">
    <property type="entry name" value="Flagell_FliJ"/>
</dbReference>
<evidence type="ECO:0000256" key="3">
    <source>
        <dbReference type="ARBA" id="ARBA00020392"/>
    </source>
</evidence>
<dbReference type="AlphaFoldDB" id="A0A1L1PRD2"/>
<proteinExistence type="inferred from homology"/>
<dbReference type="NCBIfam" id="TIGR02473">
    <property type="entry name" value="flagell_FliJ"/>
    <property type="match status" value="1"/>
</dbReference>
<evidence type="ECO:0000256" key="1">
    <source>
        <dbReference type="ARBA" id="ARBA00004413"/>
    </source>
</evidence>
<keyword evidence="11" id="KW-0282">Flagellum</keyword>
<keyword evidence="6" id="KW-0145">Chemotaxis</keyword>
<keyword evidence="5" id="KW-1003">Cell membrane</keyword>
<evidence type="ECO:0000256" key="9">
    <source>
        <dbReference type="ARBA" id="ARBA00023136"/>
    </source>
</evidence>
<dbReference type="GO" id="GO:0015031">
    <property type="term" value="P:protein transport"/>
    <property type="evidence" value="ECO:0007669"/>
    <property type="project" value="UniProtKB-KW"/>
</dbReference>
<organism evidence="11 12">
    <name type="scientific">Hydrogenophaga intermedia</name>
    <dbReference type="NCBI Taxonomy" id="65786"/>
    <lineage>
        <taxon>Bacteria</taxon>
        <taxon>Pseudomonadati</taxon>
        <taxon>Pseudomonadota</taxon>
        <taxon>Betaproteobacteria</taxon>
        <taxon>Burkholderiales</taxon>
        <taxon>Comamonadaceae</taxon>
        <taxon>Hydrogenophaga</taxon>
    </lineage>
</organism>
<dbReference type="EMBL" id="CCAE010000009">
    <property type="protein sequence ID" value="CDN87161.1"/>
    <property type="molecule type" value="Genomic_DNA"/>
</dbReference>
<evidence type="ECO:0000256" key="2">
    <source>
        <dbReference type="ARBA" id="ARBA00010004"/>
    </source>
</evidence>
<evidence type="ECO:0000313" key="11">
    <source>
        <dbReference type="EMBL" id="CDN87161.1"/>
    </source>
</evidence>
<comment type="subcellular location">
    <subcellularLocation>
        <location evidence="1">Cell membrane</location>
        <topology evidence="1">Peripheral membrane protein</topology>
        <orientation evidence="1">Cytoplasmic side</orientation>
    </subcellularLocation>
</comment>
<dbReference type="GO" id="GO:0009288">
    <property type="term" value="C:bacterial-type flagellum"/>
    <property type="evidence" value="ECO:0007669"/>
    <property type="project" value="InterPro"/>
</dbReference>
<dbReference type="GO" id="GO:0005886">
    <property type="term" value="C:plasma membrane"/>
    <property type="evidence" value="ECO:0007669"/>
    <property type="project" value="UniProtKB-SubCell"/>
</dbReference>
<evidence type="ECO:0000256" key="4">
    <source>
        <dbReference type="ARBA" id="ARBA00022448"/>
    </source>
</evidence>
<dbReference type="Gene3D" id="1.10.287.1700">
    <property type="match status" value="1"/>
</dbReference>
<keyword evidence="12" id="KW-1185">Reference proteome</keyword>
<keyword evidence="8" id="KW-0653">Protein transport</keyword>
<keyword evidence="10" id="KW-1006">Bacterial flagellum protein export</keyword>
<name>A0A1L1PRD2_HYDIT</name>
<accession>A0A1L1PRD2</accession>
<comment type="similarity">
    <text evidence="2">Belongs to the FliJ family.</text>
</comment>
<sequence>MSVPNGPSALQQVVQLREREQERVGAVLAEQERTRQRFVTSISQLGDLMDQAGATGALSPTLAANLGAYKLSVLDLADRHRTALAQHESQMDQTRLALHEAFRRREAVAQLHERRLEEGERALHVAERKRTDDIAQTVWLRGRS</sequence>
<gene>
    <name evidence="11" type="ORF">BN948_01580</name>
</gene>
<dbReference type="Pfam" id="PF02050">
    <property type="entry name" value="FliJ"/>
    <property type="match status" value="1"/>
</dbReference>
<keyword evidence="11" id="KW-0969">Cilium</keyword>
<dbReference type="RefSeq" id="WP_009518116.1">
    <property type="nucleotide sequence ID" value="NZ_CCAE010000009.1"/>
</dbReference>
<evidence type="ECO:0000256" key="8">
    <source>
        <dbReference type="ARBA" id="ARBA00022927"/>
    </source>
</evidence>
<evidence type="ECO:0000256" key="6">
    <source>
        <dbReference type="ARBA" id="ARBA00022500"/>
    </source>
</evidence>
<evidence type="ECO:0000313" key="12">
    <source>
        <dbReference type="Proteomes" id="UP000028878"/>
    </source>
</evidence>
<evidence type="ECO:0000256" key="5">
    <source>
        <dbReference type="ARBA" id="ARBA00022475"/>
    </source>
</evidence>
<keyword evidence="11" id="KW-0966">Cell projection</keyword>
<evidence type="ECO:0000256" key="7">
    <source>
        <dbReference type="ARBA" id="ARBA00022795"/>
    </source>
</evidence>
<dbReference type="GO" id="GO:0006935">
    <property type="term" value="P:chemotaxis"/>
    <property type="evidence" value="ECO:0007669"/>
    <property type="project" value="UniProtKB-KW"/>
</dbReference>
<keyword evidence="7" id="KW-1005">Bacterial flagellum biogenesis</keyword>
<dbReference type="InterPro" id="IPR053716">
    <property type="entry name" value="Flag_assembly_chemotaxis_eff"/>
</dbReference>
<protein>
    <recommendedName>
        <fullName evidence="3">Flagellar FliJ protein</fullName>
    </recommendedName>
</protein>
<reference evidence="12" key="1">
    <citation type="submission" date="2014-11" db="EMBL/GenBank/DDBJ databases">
        <title>Draft genome sequence of Hydrogenophaga intermedia S1.</title>
        <authorList>
            <person name="Gan H.M."/>
            <person name="Chew T.H."/>
            <person name="Stolz A."/>
        </authorList>
    </citation>
    <scope>NUCLEOTIDE SEQUENCE [LARGE SCALE GENOMIC DNA]</scope>
    <source>
        <strain evidence="12">S1</strain>
    </source>
</reference>
<dbReference type="Proteomes" id="UP000028878">
    <property type="component" value="Unassembled WGS sequence"/>
</dbReference>
<dbReference type="GO" id="GO:0044781">
    <property type="term" value="P:bacterial-type flagellum organization"/>
    <property type="evidence" value="ECO:0007669"/>
    <property type="project" value="UniProtKB-KW"/>
</dbReference>
<dbReference type="GO" id="GO:0071973">
    <property type="term" value="P:bacterial-type flagellum-dependent cell motility"/>
    <property type="evidence" value="ECO:0007669"/>
    <property type="project" value="InterPro"/>
</dbReference>